<organism evidence="1 2">
    <name type="scientific">Acorus gramineus</name>
    <name type="common">Dwarf sweet flag</name>
    <dbReference type="NCBI Taxonomy" id="55184"/>
    <lineage>
        <taxon>Eukaryota</taxon>
        <taxon>Viridiplantae</taxon>
        <taxon>Streptophyta</taxon>
        <taxon>Embryophyta</taxon>
        <taxon>Tracheophyta</taxon>
        <taxon>Spermatophyta</taxon>
        <taxon>Magnoliopsida</taxon>
        <taxon>Liliopsida</taxon>
        <taxon>Acoraceae</taxon>
        <taxon>Acorus</taxon>
    </lineage>
</organism>
<accession>A0AAV9BLS5</accession>
<gene>
    <name evidence="1" type="ORF">QJS04_geneDACA017559</name>
</gene>
<evidence type="ECO:0000313" key="1">
    <source>
        <dbReference type="EMBL" id="KAK1277510.1"/>
    </source>
</evidence>
<dbReference type="Proteomes" id="UP001179952">
    <property type="component" value="Unassembled WGS sequence"/>
</dbReference>
<name>A0AAV9BLS5_ACOGR</name>
<reference evidence="1" key="1">
    <citation type="journal article" date="2023" name="Nat. Commun.">
        <title>Diploid and tetraploid genomes of Acorus and the evolution of monocots.</title>
        <authorList>
            <person name="Ma L."/>
            <person name="Liu K.W."/>
            <person name="Li Z."/>
            <person name="Hsiao Y.Y."/>
            <person name="Qi Y."/>
            <person name="Fu T."/>
            <person name="Tang G.D."/>
            <person name="Zhang D."/>
            <person name="Sun W.H."/>
            <person name="Liu D.K."/>
            <person name="Li Y."/>
            <person name="Chen G.Z."/>
            <person name="Liu X.D."/>
            <person name="Liao X.Y."/>
            <person name="Jiang Y.T."/>
            <person name="Yu X."/>
            <person name="Hao Y."/>
            <person name="Huang J."/>
            <person name="Zhao X.W."/>
            <person name="Ke S."/>
            <person name="Chen Y.Y."/>
            <person name="Wu W.L."/>
            <person name="Hsu J.L."/>
            <person name="Lin Y.F."/>
            <person name="Huang M.D."/>
            <person name="Li C.Y."/>
            <person name="Huang L."/>
            <person name="Wang Z.W."/>
            <person name="Zhao X."/>
            <person name="Zhong W.Y."/>
            <person name="Peng D.H."/>
            <person name="Ahmad S."/>
            <person name="Lan S."/>
            <person name="Zhang J.S."/>
            <person name="Tsai W.C."/>
            <person name="Van de Peer Y."/>
            <person name="Liu Z.J."/>
        </authorList>
    </citation>
    <scope>NUCLEOTIDE SEQUENCE</scope>
    <source>
        <strain evidence="1">SCP</strain>
    </source>
</reference>
<reference evidence="1" key="2">
    <citation type="submission" date="2023-06" db="EMBL/GenBank/DDBJ databases">
        <authorList>
            <person name="Ma L."/>
            <person name="Liu K.-W."/>
            <person name="Li Z."/>
            <person name="Hsiao Y.-Y."/>
            <person name="Qi Y."/>
            <person name="Fu T."/>
            <person name="Tang G."/>
            <person name="Zhang D."/>
            <person name="Sun W.-H."/>
            <person name="Liu D.-K."/>
            <person name="Li Y."/>
            <person name="Chen G.-Z."/>
            <person name="Liu X.-D."/>
            <person name="Liao X.-Y."/>
            <person name="Jiang Y.-T."/>
            <person name="Yu X."/>
            <person name="Hao Y."/>
            <person name="Huang J."/>
            <person name="Zhao X.-W."/>
            <person name="Ke S."/>
            <person name="Chen Y.-Y."/>
            <person name="Wu W.-L."/>
            <person name="Hsu J.-L."/>
            <person name="Lin Y.-F."/>
            <person name="Huang M.-D."/>
            <person name="Li C.-Y."/>
            <person name="Huang L."/>
            <person name="Wang Z.-W."/>
            <person name="Zhao X."/>
            <person name="Zhong W.-Y."/>
            <person name="Peng D.-H."/>
            <person name="Ahmad S."/>
            <person name="Lan S."/>
            <person name="Zhang J.-S."/>
            <person name="Tsai W.-C."/>
            <person name="Van De Peer Y."/>
            <person name="Liu Z.-J."/>
        </authorList>
    </citation>
    <scope>NUCLEOTIDE SEQUENCE</scope>
    <source>
        <strain evidence="1">SCP</strain>
        <tissue evidence="1">Leaves</tissue>
    </source>
</reference>
<comment type="caution">
    <text evidence="1">The sequence shown here is derived from an EMBL/GenBank/DDBJ whole genome shotgun (WGS) entry which is preliminary data.</text>
</comment>
<protein>
    <submittedName>
        <fullName evidence="1">Uncharacterized protein</fullName>
    </submittedName>
</protein>
<evidence type="ECO:0000313" key="2">
    <source>
        <dbReference type="Proteomes" id="UP001179952"/>
    </source>
</evidence>
<sequence length="143" mass="15639">MINLEIFSRHDCIEREFYKDQHRETSTSLPISSTSSPKPCPFSTKTLHHRRFGYGRNFCAEIDLSSLGSVTAAPASDTGRSREHLQRSIHGGLRSLHQRGSTSPASAVIHYACIASVAVWTSPSPATQCAAVRGPSSLSRRLT</sequence>
<dbReference type="EMBL" id="JAUJYN010000002">
    <property type="protein sequence ID" value="KAK1277510.1"/>
    <property type="molecule type" value="Genomic_DNA"/>
</dbReference>
<dbReference type="AlphaFoldDB" id="A0AAV9BLS5"/>
<proteinExistence type="predicted"/>
<keyword evidence="2" id="KW-1185">Reference proteome</keyword>